<gene>
    <name evidence="1" type="primary">AlNc14C254G9705</name>
    <name evidence="1" type="ORF">ALNC14_108640</name>
</gene>
<dbReference type="HOGENOM" id="CLU_2709989_0_0_1"/>
<organism evidence="1">
    <name type="scientific">Albugo laibachii Nc14</name>
    <dbReference type="NCBI Taxonomy" id="890382"/>
    <lineage>
        <taxon>Eukaryota</taxon>
        <taxon>Sar</taxon>
        <taxon>Stramenopiles</taxon>
        <taxon>Oomycota</taxon>
        <taxon>Peronosporomycetes</taxon>
        <taxon>Albuginales</taxon>
        <taxon>Albuginaceae</taxon>
        <taxon>Albugo</taxon>
    </lineage>
</organism>
<dbReference type="AlphaFoldDB" id="F0WTM8"/>
<name>F0WTM8_9STRA</name>
<proteinExistence type="predicted"/>
<reference evidence="1" key="1">
    <citation type="journal article" date="2011" name="PLoS Biol.">
        <title>Gene gain and loss during evolution of obligate parasitism in the white rust pathogen of Arabidopsis thaliana.</title>
        <authorList>
            <person name="Kemen E."/>
            <person name="Gardiner A."/>
            <person name="Schultz-Larsen T."/>
            <person name="Kemen A.C."/>
            <person name="Balmuth A.L."/>
            <person name="Robert-Seilaniantz A."/>
            <person name="Bailey K."/>
            <person name="Holub E."/>
            <person name="Studholme D.J."/>
            <person name="Maclean D."/>
            <person name="Jones J.D."/>
        </authorList>
    </citation>
    <scope>NUCLEOTIDE SEQUENCE</scope>
</reference>
<accession>F0WTM8</accession>
<sequence>MKEALSALSRTNDILADWYQQAFNYDTQEFLAYWSKSLALNKLMGRVLKGKAHYRWTWIGRQTNDPERVQYIM</sequence>
<evidence type="ECO:0000313" key="1">
    <source>
        <dbReference type="EMBL" id="CCA24720.1"/>
    </source>
</evidence>
<dbReference type="EMBL" id="FR824299">
    <property type="protein sequence ID" value="CCA24720.1"/>
    <property type="molecule type" value="Genomic_DNA"/>
</dbReference>
<protein>
    <submittedName>
        <fullName evidence="1">AlNc14C254G9705 protein</fullName>
    </submittedName>
</protein>
<reference evidence="1" key="2">
    <citation type="submission" date="2011-02" db="EMBL/GenBank/DDBJ databases">
        <authorList>
            <person name="MacLean D."/>
        </authorList>
    </citation>
    <scope>NUCLEOTIDE SEQUENCE</scope>
</reference>